<evidence type="ECO:0000313" key="2">
    <source>
        <dbReference type="Proteomes" id="UP000232722"/>
    </source>
</evidence>
<organism evidence="1 2">
    <name type="scientific">Rhizophagus irregularis</name>
    <dbReference type="NCBI Taxonomy" id="588596"/>
    <lineage>
        <taxon>Eukaryota</taxon>
        <taxon>Fungi</taxon>
        <taxon>Fungi incertae sedis</taxon>
        <taxon>Mucoromycota</taxon>
        <taxon>Glomeromycotina</taxon>
        <taxon>Glomeromycetes</taxon>
        <taxon>Glomerales</taxon>
        <taxon>Glomeraceae</taxon>
        <taxon>Rhizophagus</taxon>
    </lineage>
</organism>
<name>A0A2N0Q7M9_9GLOM</name>
<gene>
    <name evidence="1" type="ORF">RhiirA5_408581</name>
</gene>
<feature type="non-terminal residue" evidence="1">
    <location>
        <position position="1"/>
    </location>
</feature>
<accession>A0A2N0Q7M9</accession>
<evidence type="ECO:0000313" key="1">
    <source>
        <dbReference type="EMBL" id="PKC15084.1"/>
    </source>
</evidence>
<comment type="caution">
    <text evidence="1">The sequence shown here is derived from an EMBL/GenBank/DDBJ whole genome shotgun (WGS) entry which is preliminary data.</text>
</comment>
<dbReference type="AlphaFoldDB" id="A0A2N0Q7M9"/>
<dbReference type="EMBL" id="LLXJ01000102">
    <property type="protein sequence ID" value="PKC15084.1"/>
    <property type="molecule type" value="Genomic_DNA"/>
</dbReference>
<proteinExistence type="predicted"/>
<reference evidence="1 2" key="1">
    <citation type="submission" date="2016-04" db="EMBL/GenBank/DDBJ databases">
        <title>Genome analyses suggest a sexual origin of heterokaryosis in a supposedly ancient asexual fungus.</title>
        <authorList>
            <person name="Ropars J."/>
            <person name="Sedzielewska K."/>
            <person name="Noel J."/>
            <person name="Charron P."/>
            <person name="Farinelli L."/>
            <person name="Marton T."/>
            <person name="Kruger M."/>
            <person name="Pelin A."/>
            <person name="Brachmann A."/>
            <person name="Corradi N."/>
        </authorList>
    </citation>
    <scope>NUCLEOTIDE SEQUENCE [LARGE SCALE GENOMIC DNA]</scope>
    <source>
        <strain evidence="1 2">A5</strain>
    </source>
</reference>
<sequence length="76" mass="9225">NIDFETHTLKLNDQGDEIYIPIEYIKSNRVKFETPIQDEYTDDEEDPTYENNEEIETFRVEDLEEEYISEDEEEVK</sequence>
<dbReference type="Proteomes" id="UP000232722">
    <property type="component" value="Unassembled WGS sequence"/>
</dbReference>
<reference evidence="1 2" key="2">
    <citation type="submission" date="2017-09" db="EMBL/GenBank/DDBJ databases">
        <title>Extensive intraspecific genome diversity in a model arbuscular mycorrhizal fungus.</title>
        <authorList>
            <person name="Chen E.C."/>
            <person name="Morin E."/>
            <person name="Beaudet D."/>
            <person name="Noel J."/>
            <person name="Ndikumana S."/>
            <person name="Charron P."/>
            <person name="St-Onge C."/>
            <person name="Giorgi J."/>
            <person name="Grigoriev I.V."/>
            <person name="Roux C."/>
            <person name="Martin F.M."/>
            <person name="Corradi N."/>
        </authorList>
    </citation>
    <scope>NUCLEOTIDE SEQUENCE [LARGE SCALE GENOMIC DNA]</scope>
    <source>
        <strain evidence="1 2">A5</strain>
    </source>
</reference>
<protein>
    <submittedName>
        <fullName evidence="1">Uncharacterized protein</fullName>
    </submittedName>
</protein>